<dbReference type="Proteomes" id="UP000244906">
    <property type="component" value="Unassembled WGS sequence"/>
</dbReference>
<organism evidence="4 5">
    <name type="scientific">Pelagibaculum spongiae</name>
    <dbReference type="NCBI Taxonomy" id="2080658"/>
    <lineage>
        <taxon>Bacteria</taxon>
        <taxon>Pseudomonadati</taxon>
        <taxon>Pseudomonadota</taxon>
        <taxon>Gammaproteobacteria</taxon>
        <taxon>Oceanospirillales</taxon>
        <taxon>Pelagibaculum</taxon>
    </lineage>
</organism>
<evidence type="ECO:0000313" key="5">
    <source>
        <dbReference type="Proteomes" id="UP000244906"/>
    </source>
</evidence>
<gene>
    <name evidence="4" type="ORF">DC094_11055</name>
</gene>
<dbReference type="PANTHER" id="PTHR30055:SF235">
    <property type="entry name" value="TRANSCRIPTIONAL REGULATORY PROTEIN"/>
    <property type="match status" value="1"/>
</dbReference>
<dbReference type="RefSeq" id="WP_116687173.1">
    <property type="nucleotide sequence ID" value="NZ_CAWNYD010000004.1"/>
</dbReference>
<dbReference type="SUPFAM" id="SSF48498">
    <property type="entry name" value="Tetracyclin repressor-like, C-terminal domain"/>
    <property type="match status" value="1"/>
</dbReference>
<proteinExistence type="predicted"/>
<dbReference type="GO" id="GO:0003700">
    <property type="term" value="F:DNA-binding transcription factor activity"/>
    <property type="evidence" value="ECO:0007669"/>
    <property type="project" value="TreeGrafter"/>
</dbReference>
<evidence type="ECO:0000313" key="4">
    <source>
        <dbReference type="EMBL" id="PVZ68788.1"/>
    </source>
</evidence>
<keyword evidence="5" id="KW-1185">Reference proteome</keyword>
<feature type="DNA-binding region" description="H-T-H motif" evidence="2">
    <location>
        <begin position="39"/>
        <end position="58"/>
    </location>
</feature>
<dbReference type="PROSITE" id="PS01081">
    <property type="entry name" value="HTH_TETR_1"/>
    <property type="match status" value="1"/>
</dbReference>
<name>A0A2V1GT64_9GAMM</name>
<dbReference type="InterPro" id="IPR023772">
    <property type="entry name" value="DNA-bd_HTH_TetR-type_CS"/>
</dbReference>
<feature type="domain" description="HTH tetR-type" evidence="3">
    <location>
        <begin position="16"/>
        <end position="76"/>
    </location>
</feature>
<reference evidence="4 5" key="1">
    <citation type="submission" date="2018-04" db="EMBL/GenBank/DDBJ databases">
        <title>Thalassorhabdus spongiae gen. nov., sp. nov., isolated from a marine sponge in South-West Iceland.</title>
        <authorList>
            <person name="Knobloch S."/>
            <person name="Daussin A."/>
            <person name="Johannsson R."/>
            <person name="Marteinsson V.T."/>
        </authorList>
    </citation>
    <scope>NUCLEOTIDE SEQUENCE [LARGE SCALE GENOMIC DNA]</scope>
    <source>
        <strain evidence="4 5">Hp12</strain>
    </source>
</reference>
<dbReference type="GO" id="GO:0000976">
    <property type="term" value="F:transcription cis-regulatory region binding"/>
    <property type="evidence" value="ECO:0007669"/>
    <property type="project" value="TreeGrafter"/>
</dbReference>
<accession>A0A2V1GT64</accession>
<comment type="caution">
    <text evidence="4">The sequence shown here is derived from an EMBL/GenBank/DDBJ whole genome shotgun (WGS) entry which is preliminary data.</text>
</comment>
<dbReference type="InterPro" id="IPR001647">
    <property type="entry name" value="HTH_TetR"/>
</dbReference>
<dbReference type="InterPro" id="IPR009057">
    <property type="entry name" value="Homeodomain-like_sf"/>
</dbReference>
<dbReference type="EMBL" id="QDDL01000004">
    <property type="protein sequence ID" value="PVZ68788.1"/>
    <property type="molecule type" value="Genomic_DNA"/>
</dbReference>
<dbReference type="AlphaFoldDB" id="A0A2V1GT64"/>
<evidence type="ECO:0000256" key="2">
    <source>
        <dbReference type="PROSITE-ProRule" id="PRU00335"/>
    </source>
</evidence>
<dbReference type="PROSITE" id="PS50977">
    <property type="entry name" value="HTH_TETR_2"/>
    <property type="match status" value="1"/>
</dbReference>
<evidence type="ECO:0000259" key="3">
    <source>
        <dbReference type="PROSITE" id="PS50977"/>
    </source>
</evidence>
<dbReference type="InterPro" id="IPR041586">
    <property type="entry name" value="PsrA_TetR_C"/>
</dbReference>
<dbReference type="InterPro" id="IPR050109">
    <property type="entry name" value="HTH-type_TetR-like_transc_reg"/>
</dbReference>
<sequence>MFETLINSERDGGGKATTKDRILDAAESLFAEKGFSETSLRGITNKAEVNLASVNYHFGDKKSLIQAVIGRRIDALMPTWEADLTELSKIGREVSLEYVLETIFRPILEMDQQTPGSATILMRLLGRAYSETQGHLRRFMQERYGTLLLGYYSLLSQSLPQLSPVELFWRTHFTLGTVAFTLASDEALKQIAESDYNESAGIESVIRRLVPYLANGLRAAS</sequence>
<protein>
    <submittedName>
        <fullName evidence="4">TetR family transcriptional regulator</fullName>
    </submittedName>
</protein>
<keyword evidence="1 2" id="KW-0238">DNA-binding</keyword>
<dbReference type="InterPro" id="IPR036271">
    <property type="entry name" value="Tet_transcr_reg_TetR-rel_C_sf"/>
</dbReference>
<dbReference type="Gene3D" id="1.10.357.10">
    <property type="entry name" value="Tetracycline Repressor, domain 2"/>
    <property type="match status" value="1"/>
</dbReference>
<dbReference type="Pfam" id="PF17939">
    <property type="entry name" value="TetR_C_30"/>
    <property type="match status" value="1"/>
</dbReference>
<dbReference type="OrthoDB" id="2356263at2"/>
<dbReference type="PANTHER" id="PTHR30055">
    <property type="entry name" value="HTH-TYPE TRANSCRIPTIONAL REGULATOR RUTR"/>
    <property type="match status" value="1"/>
</dbReference>
<dbReference type="Pfam" id="PF00440">
    <property type="entry name" value="TetR_N"/>
    <property type="match status" value="1"/>
</dbReference>
<dbReference type="SUPFAM" id="SSF46689">
    <property type="entry name" value="Homeodomain-like"/>
    <property type="match status" value="1"/>
</dbReference>
<dbReference type="PRINTS" id="PR00455">
    <property type="entry name" value="HTHTETR"/>
</dbReference>
<evidence type="ECO:0000256" key="1">
    <source>
        <dbReference type="ARBA" id="ARBA00023125"/>
    </source>
</evidence>